<evidence type="ECO:0000313" key="1">
    <source>
        <dbReference type="EMBL" id="KGE12847.1"/>
    </source>
</evidence>
<sequence length="40" mass="4475">MQLITAPQLHPQSRKTKGLTGADSKLYNIIILEGYLDHLP</sequence>
<gene>
    <name evidence="1" type="ORF">DI53_3401</name>
</gene>
<keyword evidence="2" id="KW-1185">Reference proteome</keyword>
<dbReference type="PATRIC" id="fig|1229276.3.peg.3511"/>
<reference evidence="2" key="1">
    <citation type="submission" date="2014-04" db="EMBL/GenBank/DDBJ databases">
        <title>Whole-Genome optical mapping and complete genome sequence of Sphingobacterium deserti sp. nov., a new spaces isolated from desert in the west of China.</title>
        <authorList>
            <person name="Teng C."/>
            <person name="Zhou Z."/>
            <person name="Li X."/>
            <person name="Chen M."/>
            <person name="Lin M."/>
            <person name="Wang L."/>
            <person name="Su S."/>
            <person name="Zhang C."/>
            <person name="Zhang W."/>
        </authorList>
    </citation>
    <scope>NUCLEOTIDE SEQUENCE [LARGE SCALE GENOMIC DNA]</scope>
    <source>
        <strain evidence="2">ACCC05744</strain>
    </source>
</reference>
<dbReference type="EMBL" id="JJMU01000063">
    <property type="protein sequence ID" value="KGE12847.1"/>
    <property type="molecule type" value="Genomic_DNA"/>
</dbReference>
<protein>
    <submittedName>
        <fullName evidence="1">Uncharacterized protein</fullName>
    </submittedName>
</protein>
<evidence type="ECO:0000313" key="2">
    <source>
        <dbReference type="Proteomes" id="UP000031802"/>
    </source>
</evidence>
<proteinExistence type="predicted"/>
<dbReference type="Proteomes" id="UP000031802">
    <property type="component" value="Unassembled WGS sequence"/>
</dbReference>
<name>A0A0B8SZ36_9SPHI</name>
<accession>A0A0B8SZ36</accession>
<reference evidence="1 2" key="2">
    <citation type="journal article" date="2015" name="PLoS ONE">
        <title>Whole-Genome Optical Mapping and Finished Genome Sequence of Sphingobacterium deserti sp. nov., a New Species Isolated from the Western Desert of China.</title>
        <authorList>
            <person name="Teng C."/>
            <person name="Zhou Z."/>
            <person name="Molnar I."/>
            <person name="Li X."/>
            <person name="Tang R."/>
            <person name="Chen M."/>
            <person name="Wang L."/>
            <person name="Su S."/>
            <person name="Zhang W."/>
            <person name="Lin M."/>
        </authorList>
    </citation>
    <scope>NUCLEOTIDE SEQUENCE [LARGE SCALE GENOMIC DNA]</scope>
    <source>
        <strain evidence="2">ACCC05744</strain>
    </source>
</reference>
<organism evidence="1 2">
    <name type="scientific">Sphingobacterium deserti</name>
    <dbReference type="NCBI Taxonomy" id="1229276"/>
    <lineage>
        <taxon>Bacteria</taxon>
        <taxon>Pseudomonadati</taxon>
        <taxon>Bacteroidota</taxon>
        <taxon>Sphingobacteriia</taxon>
        <taxon>Sphingobacteriales</taxon>
        <taxon>Sphingobacteriaceae</taxon>
        <taxon>Sphingobacterium</taxon>
    </lineage>
</organism>
<comment type="caution">
    <text evidence="1">The sequence shown here is derived from an EMBL/GenBank/DDBJ whole genome shotgun (WGS) entry which is preliminary data.</text>
</comment>
<dbReference type="AlphaFoldDB" id="A0A0B8SZ36"/>